<evidence type="ECO:0000256" key="1">
    <source>
        <dbReference type="PIRSR" id="PIRSR620023-1"/>
    </source>
</evidence>
<gene>
    <name evidence="4" type="ORF">SAMN06297229_0699</name>
</gene>
<feature type="domain" description="Glycosyl transferase family 28 C-terminal" evidence="3">
    <location>
        <begin position="174"/>
        <end position="311"/>
    </location>
</feature>
<evidence type="ECO:0000313" key="4">
    <source>
        <dbReference type="EMBL" id="SMQ62380.1"/>
    </source>
</evidence>
<proteinExistence type="predicted"/>
<dbReference type="EMBL" id="FXWH01000001">
    <property type="protein sequence ID" value="SMQ62380.1"/>
    <property type="molecule type" value="Genomic_DNA"/>
</dbReference>
<evidence type="ECO:0000313" key="5">
    <source>
        <dbReference type="Proteomes" id="UP000194450"/>
    </source>
</evidence>
<keyword evidence="5" id="KW-1185">Reference proteome</keyword>
<dbReference type="GO" id="GO:0016758">
    <property type="term" value="F:hexosyltransferase activity"/>
    <property type="evidence" value="ECO:0007669"/>
    <property type="project" value="InterPro"/>
</dbReference>
<dbReference type="InterPro" id="IPR020023">
    <property type="entry name" value="PseG"/>
</dbReference>
<dbReference type="NCBIfam" id="TIGR03590">
    <property type="entry name" value="PseG"/>
    <property type="match status" value="1"/>
</dbReference>
<organism evidence="4 5">
    <name type="scientific">Pseudidiomarina planktonica</name>
    <dbReference type="NCBI Taxonomy" id="1323738"/>
    <lineage>
        <taxon>Bacteria</taxon>
        <taxon>Pseudomonadati</taxon>
        <taxon>Pseudomonadota</taxon>
        <taxon>Gammaproteobacteria</taxon>
        <taxon>Alteromonadales</taxon>
        <taxon>Idiomarinaceae</taxon>
        <taxon>Pseudidiomarina</taxon>
    </lineage>
</organism>
<dbReference type="SUPFAM" id="SSF53756">
    <property type="entry name" value="UDP-Glycosyltransferase/glycogen phosphorylase"/>
    <property type="match status" value="1"/>
</dbReference>
<dbReference type="PANTHER" id="PTHR21015">
    <property type="entry name" value="UDP-N-ACETYLGLUCOSAMINE--N-ACETYLMURAMYL-(PENTAPEPTIDE) PYROPHOSPHORYL-UNDECAPRENOL N-ACETYLGLUCOSAMINE TRANSFERASE 1"/>
    <property type="match status" value="1"/>
</dbReference>
<sequence length="336" mass="37346">MKTIVFRVAAFESIGIGHLVRCFALAQQFRQQGLTCRFLLTEAAAAIANQLDNFNFPITTIRSQNALTGELDSIHSVANENDWLVIDGYEFSAAYRQQLSELGFKLLWLDDWAEPEPAHVAAILNSGAGVTANAYQHQPTGTKLFLGPAYHPLRPEFFKQPYRKARDCEALSIIFGGSDPANLMTSIATVLSADSNFRELPLQFICGPAYQRLDELEALLADQPNWQLLHNPSNIAEALNNSRLVVTACGSTTFECWALGRPMIAVQVAGNQQAQAQHLAEQELAEVYQAADFIKHCHRACQRYFDHAWLAQAQQRQSQQACGSKLADIGKWLSEH</sequence>
<dbReference type="Pfam" id="PF04101">
    <property type="entry name" value="Glyco_tran_28_C"/>
    <property type="match status" value="1"/>
</dbReference>
<protein>
    <submittedName>
        <fullName evidence="4">UDP-2,4-diacetamido-2,4,6-trideoxy-beta-L-altropyranose hydrolase</fullName>
    </submittedName>
</protein>
<reference evidence="5" key="1">
    <citation type="submission" date="2017-04" db="EMBL/GenBank/DDBJ databases">
        <authorList>
            <person name="Varghese N."/>
            <person name="Submissions S."/>
        </authorList>
    </citation>
    <scope>NUCLEOTIDE SEQUENCE [LARGE SCALE GENOMIC DNA]</scope>
</reference>
<dbReference type="Gene3D" id="3.40.50.2000">
    <property type="entry name" value="Glycogen Phosphorylase B"/>
    <property type="match status" value="1"/>
</dbReference>
<dbReference type="GO" id="GO:0016787">
    <property type="term" value="F:hydrolase activity"/>
    <property type="evidence" value="ECO:0007669"/>
    <property type="project" value="UniProtKB-KW"/>
</dbReference>
<dbReference type="AlphaFoldDB" id="A0A1Y6EN59"/>
<feature type="active site" description="Proton acceptor" evidence="1">
    <location>
        <position position="18"/>
    </location>
</feature>
<dbReference type="PANTHER" id="PTHR21015:SF22">
    <property type="entry name" value="GLYCOSYLTRANSFERASE"/>
    <property type="match status" value="1"/>
</dbReference>
<feature type="binding site" evidence="2">
    <location>
        <position position="255"/>
    </location>
    <ligand>
        <name>substrate</name>
    </ligand>
</feature>
<evidence type="ECO:0000256" key="2">
    <source>
        <dbReference type="PIRSR" id="PIRSR620023-2"/>
    </source>
</evidence>
<dbReference type="OrthoDB" id="9788924at2"/>
<evidence type="ECO:0000259" key="3">
    <source>
        <dbReference type="Pfam" id="PF04101"/>
    </source>
</evidence>
<dbReference type="InterPro" id="IPR007235">
    <property type="entry name" value="Glyco_trans_28_C"/>
</dbReference>
<name>A0A1Y6EN59_9GAMM</name>
<dbReference type="RefSeq" id="WP_086433862.1">
    <property type="nucleotide sequence ID" value="NZ_FXWH01000001.1"/>
</dbReference>
<accession>A0A1Y6EN59</accession>
<keyword evidence="4" id="KW-0378">Hydrolase</keyword>
<dbReference type="Proteomes" id="UP000194450">
    <property type="component" value="Unassembled WGS sequence"/>
</dbReference>
<feature type="binding site" evidence="2">
    <location>
        <position position="154"/>
    </location>
    <ligand>
        <name>substrate</name>
    </ligand>
</feature>
<dbReference type="Gene3D" id="3.40.50.11190">
    <property type="match status" value="1"/>
</dbReference>